<evidence type="ECO:0000256" key="5">
    <source>
        <dbReference type="PROSITE-ProRule" id="PRU00335"/>
    </source>
</evidence>
<dbReference type="InterPro" id="IPR009057">
    <property type="entry name" value="Homeodomain-like_sf"/>
</dbReference>
<dbReference type="SUPFAM" id="SSF46689">
    <property type="entry name" value="Homeodomain-like"/>
    <property type="match status" value="1"/>
</dbReference>
<dbReference type="Gene3D" id="1.10.10.60">
    <property type="entry name" value="Homeodomain-like"/>
    <property type="match status" value="1"/>
</dbReference>
<dbReference type="KEGG" id="req:REQ_00820"/>
<dbReference type="InterPro" id="IPR041490">
    <property type="entry name" value="KstR2_TetR_C"/>
</dbReference>
<organism evidence="7">
    <name type="scientific">Rhodococcus hoagii (strain 103S)</name>
    <name type="common">Rhodococcus equi</name>
    <dbReference type="NCBI Taxonomy" id="685727"/>
    <lineage>
        <taxon>Bacteria</taxon>
        <taxon>Bacillati</taxon>
        <taxon>Actinomycetota</taxon>
        <taxon>Actinomycetes</taxon>
        <taxon>Mycobacteriales</taxon>
        <taxon>Nocardiaceae</taxon>
        <taxon>Prescottella</taxon>
    </lineage>
</organism>
<dbReference type="InterPro" id="IPR050109">
    <property type="entry name" value="HTH-type_TetR-like_transc_reg"/>
</dbReference>
<dbReference type="Proteomes" id="UP001154400">
    <property type="component" value="Chromosome"/>
</dbReference>
<dbReference type="PROSITE" id="PS50977">
    <property type="entry name" value="HTH_TETR_2"/>
    <property type="match status" value="1"/>
</dbReference>
<evidence type="ECO:0000256" key="4">
    <source>
        <dbReference type="ARBA" id="ARBA00023163"/>
    </source>
</evidence>
<dbReference type="GO" id="GO:0000976">
    <property type="term" value="F:transcription cis-regulatory region binding"/>
    <property type="evidence" value="ECO:0007669"/>
    <property type="project" value="TreeGrafter"/>
</dbReference>
<proteinExistence type="predicted"/>
<reference evidence="7" key="1">
    <citation type="journal article" date="2010" name="PLoS Genet.">
        <title>The genome of a pathogenic rhodococcus: cooptive virulence underpinned by key gene acquisitions.</title>
        <authorList>
            <person name="Letek M."/>
            <person name="Gonzalez P."/>
            <person name="Macarthur I."/>
            <person name="Rodriguez H."/>
            <person name="Freeman T.C."/>
            <person name="Valero-Rello A."/>
            <person name="Blanco M."/>
            <person name="Buckley T."/>
            <person name="Cherevach I."/>
            <person name="Fahey R."/>
            <person name="Hapeshi A."/>
            <person name="Holdstock J."/>
            <person name="Leadon D."/>
            <person name="Navas J."/>
            <person name="Ocampo A."/>
            <person name="Quail M.A."/>
            <person name="Sanders M."/>
            <person name="Scortti M.M."/>
            <person name="Prescott J.F."/>
            <person name="Fogarty U."/>
            <person name="Meijer W.G."/>
            <person name="Parkhill J."/>
            <person name="Bentley S.D."/>
            <person name="Vazquez-Boland J.A."/>
        </authorList>
    </citation>
    <scope>NUCLEOTIDE SEQUENCE [LARGE SCALE GENOMIC DNA]</scope>
    <source>
        <strain evidence="7 8">103S</strain>
    </source>
</reference>
<dbReference type="SUPFAM" id="SSF48498">
    <property type="entry name" value="Tetracyclin repressor-like, C-terminal domain"/>
    <property type="match status" value="1"/>
</dbReference>
<dbReference type="AlphaFoldDB" id="A0A3S5Y127"/>
<evidence type="ECO:0000313" key="8">
    <source>
        <dbReference type="Proteomes" id="UP000006892"/>
    </source>
</evidence>
<evidence type="ECO:0000256" key="2">
    <source>
        <dbReference type="ARBA" id="ARBA00023015"/>
    </source>
</evidence>
<keyword evidence="4" id="KW-0804">Transcription</keyword>
<sequence length="227" mass="25275">MEPPFGSKCLLPIESTWTTRLPEHRAVSISEVGMEWSERHTLIMEQAAALFATKGIAGTKVRDIADGVGILSGSLYHYFPSKDAIAELIVTQYLDALVDEYKAILASSNGPRERLDDLVKASFRVSQAHPHASEIYQNNGTYLRKLKSHRKIRDAARTTKDAWMTVIESGIASGEFRADLPAEVLYGLIRDAVWLSLRWFSPTAEFGMDHLADSVVSVFLEGIEARH</sequence>
<dbReference type="InterPro" id="IPR036271">
    <property type="entry name" value="Tet_transcr_reg_TetR-rel_C_sf"/>
</dbReference>
<accession>A0A3S5Y127</accession>
<dbReference type="Pfam" id="PF00440">
    <property type="entry name" value="TetR_N"/>
    <property type="match status" value="1"/>
</dbReference>
<evidence type="ECO:0000313" key="7">
    <source>
        <dbReference type="EMBL" id="CBH46235.1"/>
    </source>
</evidence>
<name>A0A3S5Y127_RHOH1</name>
<dbReference type="PRINTS" id="PR00455">
    <property type="entry name" value="HTHTETR"/>
</dbReference>
<keyword evidence="2" id="KW-0805">Transcription regulation</keyword>
<feature type="DNA-binding region" description="H-T-H motif" evidence="5">
    <location>
        <begin position="60"/>
        <end position="79"/>
    </location>
</feature>
<dbReference type="Gene3D" id="1.10.357.10">
    <property type="entry name" value="Tetracycline Repressor, domain 2"/>
    <property type="match status" value="1"/>
</dbReference>
<dbReference type="PANTHER" id="PTHR30055">
    <property type="entry name" value="HTH-TYPE TRANSCRIPTIONAL REGULATOR RUTR"/>
    <property type="match status" value="1"/>
</dbReference>
<evidence type="ECO:0000256" key="1">
    <source>
        <dbReference type="ARBA" id="ARBA00022491"/>
    </source>
</evidence>
<evidence type="ECO:0000256" key="3">
    <source>
        <dbReference type="ARBA" id="ARBA00023125"/>
    </source>
</evidence>
<dbReference type="PANTHER" id="PTHR30055:SF175">
    <property type="entry name" value="HTH-TYPE TRANSCRIPTIONAL REPRESSOR KSTR2"/>
    <property type="match status" value="1"/>
</dbReference>
<dbReference type="GO" id="GO:0003700">
    <property type="term" value="F:DNA-binding transcription factor activity"/>
    <property type="evidence" value="ECO:0007669"/>
    <property type="project" value="TreeGrafter"/>
</dbReference>
<keyword evidence="1" id="KW-0678">Repressor</keyword>
<dbReference type="EMBL" id="FN563149">
    <property type="protein sequence ID" value="CBH46235.1"/>
    <property type="molecule type" value="Genomic_DNA"/>
</dbReference>
<evidence type="ECO:0000259" key="6">
    <source>
        <dbReference type="PROSITE" id="PS50977"/>
    </source>
</evidence>
<gene>
    <name evidence="7" type="ordered locus">REQ_00820</name>
</gene>
<feature type="domain" description="HTH tetR-type" evidence="6">
    <location>
        <begin position="37"/>
        <end position="97"/>
    </location>
</feature>
<protein>
    <submittedName>
        <fullName evidence="7">TetR family transcriptional regulator</fullName>
    </submittedName>
</protein>
<dbReference type="InterPro" id="IPR001647">
    <property type="entry name" value="HTH_TetR"/>
</dbReference>
<keyword evidence="3 5" id="KW-0238">DNA-binding</keyword>
<dbReference type="Pfam" id="PF17932">
    <property type="entry name" value="TetR_C_24"/>
    <property type="match status" value="1"/>
</dbReference>